<keyword evidence="2" id="KW-1185">Reference proteome</keyword>
<dbReference type="EMBL" id="JANPWB010000008">
    <property type="protein sequence ID" value="KAJ1163850.1"/>
    <property type="molecule type" value="Genomic_DNA"/>
</dbReference>
<protein>
    <submittedName>
        <fullName evidence="1">Uncharacterized protein</fullName>
    </submittedName>
</protein>
<gene>
    <name evidence="1" type="ORF">NDU88_004302</name>
</gene>
<comment type="caution">
    <text evidence="1">The sequence shown here is derived from an EMBL/GenBank/DDBJ whole genome shotgun (WGS) entry which is preliminary data.</text>
</comment>
<evidence type="ECO:0000313" key="2">
    <source>
        <dbReference type="Proteomes" id="UP001066276"/>
    </source>
</evidence>
<organism evidence="1 2">
    <name type="scientific">Pleurodeles waltl</name>
    <name type="common">Iberian ribbed newt</name>
    <dbReference type="NCBI Taxonomy" id="8319"/>
    <lineage>
        <taxon>Eukaryota</taxon>
        <taxon>Metazoa</taxon>
        <taxon>Chordata</taxon>
        <taxon>Craniata</taxon>
        <taxon>Vertebrata</taxon>
        <taxon>Euteleostomi</taxon>
        <taxon>Amphibia</taxon>
        <taxon>Batrachia</taxon>
        <taxon>Caudata</taxon>
        <taxon>Salamandroidea</taxon>
        <taxon>Salamandridae</taxon>
        <taxon>Pleurodelinae</taxon>
        <taxon>Pleurodeles</taxon>
    </lineage>
</organism>
<dbReference type="AlphaFoldDB" id="A0AAV7SIH0"/>
<accession>A0AAV7SIH0</accession>
<evidence type="ECO:0000313" key="1">
    <source>
        <dbReference type="EMBL" id="KAJ1163850.1"/>
    </source>
</evidence>
<name>A0AAV7SIH0_PLEWA</name>
<proteinExistence type="predicted"/>
<dbReference type="Proteomes" id="UP001066276">
    <property type="component" value="Chromosome 4_2"/>
</dbReference>
<reference evidence="1" key="1">
    <citation type="journal article" date="2022" name="bioRxiv">
        <title>Sequencing and chromosome-scale assembly of the giantPleurodeles waltlgenome.</title>
        <authorList>
            <person name="Brown T."/>
            <person name="Elewa A."/>
            <person name="Iarovenko S."/>
            <person name="Subramanian E."/>
            <person name="Araus A.J."/>
            <person name="Petzold A."/>
            <person name="Susuki M."/>
            <person name="Suzuki K.-i.T."/>
            <person name="Hayashi T."/>
            <person name="Toyoda A."/>
            <person name="Oliveira C."/>
            <person name="Osipova E."/>
            <person name="Leigh N.D."/>
            <person name="Simon A."/>
            <person name="Yun M.H."/>
        </authorList>
    </citation>
    <scope>NUCLEOTIDE SEQUENCE</scope>
    <source>
        <strain evidence="1">20211129_DDA</strain>
        <tissue evidence="1">Liver</tissue>
    </source>
</reference>
<sequence length="122" mass="13159">MVQAVTVTWKLAMSASMEVEAVERYEIFESIASKHRPTAVISWNIRSVVSAEWGLAGGVAEQGGIICDAVGVGGAIAFENSSWRECLPGDFPLGIATRRGWVQVCSGVSSWLQEYGAVVRRL</sequence>